<keyword evidence="3" id="KW-0808">Transferase</keyword>
<dbReference type="Proteomes" id="UP000659388">
    <property type="component" value="Unassembled WGS sequence"/>
</dbReference>
<evidence type="ECO:0000259" key="8">
    <source>
        <dbReference type="Pfam" id="PF00483"/>
    </source>
</evidence>
<dbReference type="GO" id="GO:0004475">
    <property type="term" value="F:mannose-1-phosphate guanylyltransferase (GTP) activity"/>
    <property type="evidence" value="ECO:0007669"/>
    <property type="project" value="UniProtKB-EC"/>
</dbReference>
<comment type="similarity">
    <text evidence="1">Belongs to the mannose-6-phosphate isomerase type 2 family.</text>
</comment>
<evidence type="ECO:0000256" key="3">
    <source>
        <dbReference type="ARBA" id="ARBA00022679"/>
    </source>
</evidence>
<dbReference type="SUPFAM" id="SSF159283">
    <property type="entry name" value="Guanosine diphospho-D-mannose pyrophosphorylase/mannose-6-phosphate isomerase linker domain"/>
    <property type="match status" value="1"/>
</dbReference>
<dbReference type="FunFam" id="3.90.550.10:FF:000046">
    <property type="entry name" value="Mannose-1-phosphate guanylyltransferase (GDP)"/>
    <property type="match status" value="1"/>
</dbReference>
<evidence type="ECO:0000313" key="9">
    <source>
        <dbReference type="EMBL" id="MBL3654966.1"/>
    </source>
</evidence>
<dbReference type="EMBL" id="JAESIY010000001">
    <property type="protein sequence ID" value="MBL3654966.1"/>
    <property type="molecule type" value="Genomic_DNA"/>
</dbReference>
<comment type="catalytic activity">
    <reaction evidence="7">
        <text>alpha-D-mannose 1-phosphate + GTP + H(+) = GDP-alpha-D-mannose + diphosphate</text>
        <dbReference type="Rhea" id="RHEA:15229"/>
        <dbReference type="ChEBI" id="CHEBI:15378"/>
        <dbReference type="ChEBI" id="CHEBI:33019"/>
        <dbReference type="ChEBI" id="CHEBI:37565"/>
        <dbReference type="ChEBI" id="CHEBI:57527"/>
        <dbReference type="ChEBI" id="CHEBI:58409"/>
        <dbReference type="EC" id="2.7.7.13"/>
    </reaction>
</comment>
<organism evidence="9 10">
    <name type="scientific">Fulvivirga sediminis</name>
    <dbReference type="NCBI Taxonomy" id="2803949"/>
    <lineage>
        <taxon>Bacteria</taxon>
        <taxon>Pseudomonadati</taxon>
        <taxon>Bacteroidota</taxon>
        <taxon>Cytophagia</taxon>
        <taxon>Cytophagales</taxon>
        <taxon>Fulvivirgaceae</taxon>
        <taxon>Fulvivirga</taxon>
    </lineage>
</organism>
<dbReference type="InterPro" id="IPR005835">
    <property type="entry name" value="NTP_transferase_dom"/>
</dbReference>
<keyword evidence="4 9" id="KW-0548">Nucleotidyltransferase</keyword>
<dbReference type="PANTHER" id="PTHR46390:SF1">
    <property type="entry name" value="MANNOSE-1-PHOSPHATE GUANYLYLTRANSFERASE"/>
    <property type="match status" value="1"/>
</dbReference>
<dbReference type="InterPro" id="IPR029044">
    <property type="entry name" value="Nucleotide-diphossugar_trans"/>
</dbReference>
<keyword evidence="10" id="KW-1185">Reference proteome</keyword>
<sequence>MENKYLVIMAGGIGSRFWPYSRNNRPKQFLDILGTGRSLLQMTYDRFLPLISKERIFIVTNGIYADQVKEQLPELSDDQVLKEPLRRNTAPCIGYACYKIAQKEPEAVITVAPADHVIFNEDSFRSVINIGMRAAADKDKLITIGLKPNRPETGFGYIQYIHSEDDVKKVKTFTEKPERALAEKFLESGDFVWNSGIFVWSVAAIKEAFNQSLPEMAELFEEMEKDFYTDNEDTALQTTYAQCGNISIDYGVMEKADNVFVVLGEFGWSDLGSWNSLHELSDKEGENNVVQANALLYDTNNSILKGPKDKLIIAQGLEGYLVAECDNVLLICKKDQEAKFRDFVADVKDKKGAEFL</sequence>
<proteinExistence type="inferred from homology"/>
<dbReference type="Gene3D" id="3.90.550.10">
    <property type="entry name" value="Spore Coat Polysaccharide Biosynthesis Protein SpsA, Chain A"/>
    <property type="match status" value="1"/>
</dbReference>
<dbReference type="InterPro" id="IPR049577">
    <property type="entry name" value="GMPP_N"/>
</dbReference>
<accession>A0A937F299</accession>
<comment type="caution">
    <text evidence="9">The sequence shown here is derived from an EMBL/GenBank/DDBJ whole genome shotgun (WGS) entry which is preliminary data.</text>
</comment>
<evidence type="ECO:0000256" key="7">
    <source>
        <dbReference type="ARBA" id="ARBA00047343"/>
    </source>
</evidence>
<dbReference type="Pfam" id="PF00483">
    <property type="entry name" value="NTP_transferase"/>
    <property type="match status" value="1"/>
</dbReference>
<evidence type="ECO:0000256" key="1">
    <source>
        <dbReference type="ARBA" id="ARBA00006115"/>
    </source>
</evidence>
<evidence type="ECO:0000313" key="10">
    <source>
        <dbReference type="Proteomes" id="UP000659388"/>
    </source>
</evidence>
<dbReference type="GO" id="GO:0009298">
    <property type="term" value="P:GDP-mannose biosynthetic process"/>
    <property type="evidence" value="ECO:0007669"/>
    <property type="project" value="TreeGrafter"/>
</dbReference>
<keyword evidence="6" id="KW-0342">GTP-binding</keyword>
<evidence type="ECO:0000256" key="6">
    <source>
        <dbReference type="ARBA" id="ARBA00023134"/>
    </source>
</evidence>
<reference evidence="9" key="1">
    <citation type="submission" date="2021-01" db="EMBL/GenBank/DDBJ databases">
        <title>Fulvivirga kasyanovii gen. nov., sp nov., a novel member of the phylum Bacteroidetes isolated from seawater in a mussel farm.</title>
        <authorList>
            <person name="Zhao L.-H."/>
            <person name="Wang Z.-J."/>
        </authorList>
    </citation>
    <scope>NUCLEOTIDE SEQUENCE</scope>
    <source>
        <strain evidence="9">2943</strain>
    </source>
</reference>
<dbReference type="InterPro" id="IPR051161">
    <property type="entry name" value="Mannose-6P_isomerase_type2"/>
</dbReference>
<evidence type="ECO:0000256" key="2">
    <source>
        <dbReference type="ARBA" id="ARBA00012387"/>
    </source>
</evidence>
<gene>
    <name evidence="9" type="ORF">JL102_02395</name>
</gene>
<dbReference type="RefSeq" id="WP_202242074.1">
    <property type="nucleotide sequence ID" value="NZ_JAESIY010000001.1"/>
</dbReference>
<dbReference type="EC" id="2.7.7.13" evidence="2"/>
<dbReference type="GO" id="GO:0005525">
    <property type="term" value="F:GTP binding"/>
    <property type="evidence" value="ECO:0007669"/>
    <property type="project" value="UniProtKB-KW"/>
</dbReference>
<evidence type="ECO:0000256" key="5">
    <source>
        <dbReference type="ARBA" id="ARBA00022741"/>
    </source>
</evidence>
<evidence type="ECO:0000256" key="4">
    <source>
        <dbReference type="ARBA" id="ARBA00022695"/>
    </source>
</evidence>
<keyword evidence="5" id="KW-0547">Nucleotide-binding</keyword>
<protein>
    <recommendedName>
        <fullName evidence="2">mannose-1-phosphate guanylyltransferase</fullName>
        <ecNumber evidence="2">2.7.7.13</ecNumber>
    </recommendedName>
</protein>
<dbReference type="PANTHER" id="PTHR46390">
    <property type="entry name" value="MANNOSE-1-PHOSPHATE GUANYLYLTRANSFERASE"/>
    <property type="match status" value="1"/>
</dbReference>
<dbReference type="SUPFAM" id="SSF53448">
    <property type="entry name" value="Nucleotide-diphospho-sugar transferases"/>
    <property type="match status" value="1"/>
</dbReference>
<feature type="domain" description="Nucleotidyl transferase" evidence="8">
    <location>
        <begin position="7"/>
        <end position="283"/>
    </location>
</feature>
<dbReference type="CDD" id="cd02509">
    <property type="entry name" value="GDP-M1P_Guanylyltransferase"/>
    <property type="match status" value="1"/>
</dbReference>
<dbReference type="AlphaFoldDB" id="A0A937F299"/>
<name>A0A937F299_9BACT</name>